<dbReference type="Proteomes" id="UP001181355">
    <property type="component" value="Chromosome"/>
</dbReference>
<sequence>MNLTTLLDSNVVKIVRGDCLIDELENEDHAGPLEIEFSNGGALQFRLGDDAVIVILNLLGRESPRLIGELSEYQPIEVALGGCMANGVIKITGVNPIEWDGLVVGYRLDFGSSNFICYYNAGDYAKIYRNEMPRSLGGGHELIFRGRMLSP</sequence>
<keyword evidence="2" id="KW-1185">Reference proteome</keyword>
<evidence type="ECO:0000313" key="1">
    <source>
        <dbReference type="EMBL" id="WMW79537.1"/>
    </source>
</evidence>
<gene>
    <name evidence="1" type="ORF">RF679_12865</name>
</gene>
<organism evidence="1 2">
    <name type="scientific">Undibacterium cyanobacteriorum</name>
    <dbReference type="NCBI Taxonomy" id="3073561"/>
    <lineage>
        <taxon>Bacteria</taxon>
        <taxon>Pseudomonadati</taxon>
        <taxon>Pseudomonadota</taxon>
        <taxon>Betaproteobacteria</taxon>
        <taxon>Burkholderiales</taxon>
        <taxon>Oxalobacteraceae</taxon>
        <taxon>Undibacterium</taxon>
    </lineage>
</organism>
<proteinExistence type="predicted"/>
<protein>
    <submittedName>
        <fullName evidence="1">Uncharacterized protein</fullName>
    </submittedName>
</protein>
<accession>A0ABY9RE78</accession>
<name>A0ABY9RE78_9BURK</name>
<dbReference type="RefSeq" id="WP_309481033.1">
    <property type="nucleotide sequence ID" value="NZ_CP133720.1"/>
</dbReference>
<dbReference type="EMBL" id="CP133720">
    <property type="protein sequence ID" value="WMW79537.1"/>
    <property type="molecule type" value="Genomic_DNA"/>
</dbReference>
<evidence type="ECO:0000313" key="2">
    <source>
        <dbReference type="Proteomes" id="UP001181355"/>
    </source>
</evidence>
<reference evidence="1" key="1">
    <citation type="submission" date="2023-09" db="EMBL/GenBank/DDBJ databases">
        <title>Undibacterium sp. 20NA77.5 isolated from freshwater.</title>
        <authorList>
            <person name="Le V."/>
            <person name="Ko S.-R."/>
            <person name="Ahn C.-Y."/>
            <person name="Oh H.-M."/>
        </authorList>
    </citation>
    <scope>NUCLEOTIDE SEQUENCE</scope>
    <source>
        <strain evidence="1">20NA77.5</strain>
    </source>
</reference>